<evidence type="ECO:0000313" key="4">
    <source>
        <dbReference type="Proteomes" id="UP000230002"/>
    </source>
</evidence>
<comment type="caution">
    <text evidence="3">The sequence shown here is derived from an EMBL/GenBank/DDBJ whole genome shotgun (WGS) entry which is preliminary data.</text>
</comment>
<evidence type="ECO:0000259" key="2">
    <source>
        <dbReference type="PROSITE" id="PS50181"/>
    </source>
</evidence>
<evidence type="ECO:0000313" key="3">
    <source>
        <dbReference type="EMBL" id="PIL33128.1"/>
    </source>
</evidence>
<sequence>MFPRPELTSALPEVDARELVGLSDAPDPEVWEWIRHKVEVYQNHISTLLTIHNTIVPINTLPTEILQQIFTSVPAAHGVWCDALWMLSLGSVCRLWRSILLATPEYWARGLHTVMDPDFYTSYRGGGNPVDPHDSDDSGDSDDSDDPDITEGRALFLARSAPWPLEIPFQHSSFEDGPGWDVFEGHFDRVTILQFRAMSIYELQNLFDMWTRPASMQRLERLELELVQSVHTSTDRLEQWKAEALPRLEHLKIPGDLFCCATTVPSLHTVILTGHPRSIRSIPDLLDALEKCPALTTFGVKLTNNDDPSRNRTAQRVLDIPNIRNLAVSGGMSAIHYFLCSLSFPSATLVDLNVTGTTGNEQDHGLVLSNVLPRSLSMTRTHHMLDGIDRLSFYSFSWATPEGRIASVSMRGYVQGAERLHVSPAFWFRSASHFLQILALFQECRVFELALDLRHTPKDADGVFWMDVFTALPDLRRLELLSPTMRSRKMKRDAATYYLASCRAPEPQFAPHADPVAISYRGTAARRAASLRLAWVLRAKDSSCDSSESQLWLEAQCRDIEQVLSQHVAQSGCLERLELCVTTSERRLSYTPRPHDTPRVKTDDGASRLVTGDYVSRLEAMADIVVVSGENEWGFASLSEEEDAGVRLEGLLGGTQRRRS</sequence>
<dbReference type="OrthoDB" id="2767786at2759"/>
<dbReference type="Proteomes" id="UP000230002">
    <property type="component" value="Unassembled WGS sequence"/>
</dbReference>
<reference evidence="3 4" key="1">
    <citation type="journal article" date="2015" name="Sci. Rep.">
        <title>Chromosome-level genome map provides insights into diverse defense mechanisms in the medicinal fungus Ganoderma sinense.</title>
        <authorList>
            <person name="Zhu Y."/>
            <person name="Xu J."/>
            <person name="Sun C."/>
            <person name="Zhou S."/>
            <person name="Xu H."/>
            <person name="Nelson D.R."/>
            <person name="Qian J."/>
            <person name="Song J."/>
            <person name="Luo H."/>
            <person name="Xiang L."/>
            <person name="Li Y."/>
            <person name="Xu Z."/>
            <person name="Ji A."/>
            <person name="Wang L."/>
            <person name="Lu S."/>
            <person name="Hayward A."/>
            <person name="Sun W."/>
            <person name="Li X."/>
            <person name="Schwartz D.C."/>
            <person name="Wang Y."/>
            <person name="Chen S."/>
        </authorList>
    </citation>
    <scope>NUCLEOTIDE SEQUENCE [LARGE SCALE GENOMIC DNA]</scope>
    <source>
        <strain evidence="3 4">ZZ0214-1</strain>
    </source>
</reference>
<organism evidence="3 4">
    <name type="scientific">Ganoderma sinense ZZ0214-1</name>
    <dbReference type="NCBI Taxonomy" id="1077348"/>
    <lineage>
        <taxon>Eukaryota</taxon>
        <taxon>Fungi</taxon>
        <taxon>Dikarya</taxon>
        <taxon>Basidiomycota</taxon>
        <taxon>Agaricomycotina</taxon>
        <taxon>Agaricomycetes</taxon>
        <taxon>Polyporales</taxon>
        <taxon>Polyporaceae</taxon>
        <taxon>Ganoderma</taxon>
    </lineage>
</organism>
<name>A0A2G8SHT9_9APHY</name>
<dbReference type="EMBL" id="AYKW01000008">
    <property type="protein sequence ID" value="PIL33128.1"/>
    <property type="molecule type" value="Genomic_DNA"/>
</dbReference>
<accession>A0A2G8SHT9</accession>
<feature type="domain" description="F-box" evidence="2">
    <location>
        <begin position="55"/>
        <end position="110"/>
    </location>
</feature>
<proteinExistence type="predicted"/>
<evidence type="ECO:0000256" key="1">
    <source>
        <dbReference type="SAM" id="MobiDB-lite"/>
    </source>
</evidence>
<dbReference type="Pfam" id="PF12937">
    <property type="entry name" value="F-box-like"/>
    <property type="match status" value="1"/>
</dbReference>
<feature type="compositionally biased region" description="Acidic residues" evidence="1">
    <location>
        <begin position="137"/>
        <end position="147"/>
    </location>
</feature>
<gene>
    <name evidence="3" type="ORF">GSI_04577</name>
</gene>
<dbReference type="InterPro" id="IPR001810">
    <property type="entry name" value="F-box_dom"/>
</dbReference>
<dbReference type="SUPFAM" id="SSF81383">
    <property type="entry name" value="F-box domain"/>
    <property type="match status" value="1"/>
</dbReference>
<protein>
    <recommendedName>
        <fullName evidence="2">F-box domain-containing protein</fullName>
    </recommendedName>
</protein>
<dbReference type="Gene3D" id="3.80.10.10">
    <property type="entry name" value="Ribonuclease Inhibitor"/>
    <property type="match status" value="1"/>
</dbReference>
<dbReference type="InterPro" id="IPR032675">
    <property type="entry name" value="LRR_dom_sf"/>
</dbReference>
<feature type="region of interest" description="Disordered" evidence="1">
    <location>
        <begin position="125"/>
        <end position="147"/>
    </location>
</feature>
<dbReference type="AlphaFoldDB" id="A0A2G8SHT9"/>
<dbReference type="InterPro" id="IPR036047">
    <property type="entry name" value="F-box-like_dom_sf"/>
</dbReference>
<dbReference type="PROSITE" id="PS50181">
    <property type="entry name" value="FBOX"/>
    <property type="match status" value="1"/>
</dbReference>
<keyword evidence="4" id="KW-1185">Reference proteome</keyword>